<evidence type="ECO:0000259" key="2">
    <source>
        <dbReference type="PROSITE" id="PS50158"/>
    </source>
</evidence>
<evidence type="ECO:0000313" key="3">
    <source>
        <dbReference type="EMBL" id="KAL2088711.1"/>
    </source>
</evidence>
<gene>
    <name evidence="3" type="ORF">ACEWY4_015610</name>
</gene>
<keyword evidence="4" id="KW-1185">Reference proteome</keyword>
<keyword evidence="1" id="KW-0479">Metal-binding</keyword>
<evidence type="ECO:0000313" key="4">
    <source>
        <dbReference type="Proteomes" id="UP001591681"/>
    </source>
</evidence>
<comment type="caution">
    <text evidence="3">The sequence shown here is derived from an EMBL/GenBank/DDBJ whole genome shotgun (WGS) entry which is preliminary data.</text>
</comment>
<feature type="domain" description="CCHC-type" evidence="2">
    <location>
        <begin position="174"/>
        <end position="189"/>
    </location>
</feature>
<name>A0ABD1JPF1_9TELE</name>
<dbReference type="InterPro" id="IPR001878">
    <property type="entry name" value="Znf_CCHC"/>
</dbReference>
<keyword evidence="1" id="KW-0863">Zinc-finger</keyword>
<evidence type="ECO:0000256" key="1">
    <source>
        <dbReference type="PROSITE-ProRule" id="PRU00047"/>
    </source>
</evidence>
<dbReference type="SMART" id="SM00343">
    <property type="entry name" value="ZnF_C2HC"/>
    <property type="match status" value="1"/>
</dbReference>
<dbReference type="PROSITE" id="PS50158">
    <property type="entry name" value="ZF_CCHC"/>
    <property type="match status" value="1"/>
</dbReference>
<dbReference type="GO" id="GO:0008270">
    <property type="term" value="F:zinc ion binding"/>
    <property type="evidence" value="ECO:0007669"/>
    <property type="project" value="UniProtKB-KW"/>
</dbReference>
<dbReference type="AlphaFoldDB" id="A0ABD1JPF1"/>
<dbReference type="Proteomes" id="UP001591681">
    <property type="component" value="Unassembled WGS sequence"/>
</dbReference>
<reference evidence="3 4" key="1">
    <citation type="submission" date="2024-09" db="EMBL/GenBank/DDBJ databases">
        <title>A chromosome-level genome assembly of Gray's grenadier anchovy, Coilia grayii.</title>
        <authorList>
            <person name="Fu Z."/>
        </authorList>
    </citation>
    <scope>NUCLEOTIDE SEQUENCE [LARGE SCALE GENOMIC DNA]</scope>
    <source>
        <strain evidence="3">G4</strain>
        <tissue evidence="3">Muscle</tissue>
    </source>
</reference>
<proteinExistence type="predicted"/>
<protein>
    <recommendedName>
        <fullName evidence="2">CCHC-type domain-containing protein</fullName>
    </recommendedName>
</protein>
<sequence length="434" mass="48220">MAVTGTMDLEKLTRRHGIRIEHNVSVEECSLAVGAVIGHEHIKSASRMNNAIVLFLATVEKAREMILKGVVINDTLWPVLPLSSPSKKIIISNVPPFIKDDLIRKELERYGRVVSSIRKIPLGCKSPLLKHLVSFRRQVYMVLENGRDDLNLVLKLKVDGFDYVLFVTSDWGLKCFKCGSMRHTVRDCPGNDGAGQTLATDGVPSQDVTVPSVSEGPLLVQTAENGVHDDVQSDAVEADLSLDHMPTGGSSSTPLVAGSVNDMITEELAALTESTSDGPRVTRTVEVETAGSGQLGSQEFEMDVTFKVPFKRKGDHDNDGENKVKKVDITDDVSDAESVDSNWSDCSQVDPNIVDGKVSVHYKAEDIIRFLRDTKGQQGVEVEHYFPNRHQFINDVSQFRREGAFTERETARLRKFLSKLRRRIRLEEQSVHPM</sequence>
<dbReference type="EMBL" id="JBHFQA010000013">
    <property type="protein sequence ID" value="KAL2088711.1"/>
    <property type="molecule type" value="Genomic_DNA"/>
</dbReference>
<accession>A0ABD1JPF1</accession>
<keyword evidence="1" id="KW-0862">Zinc</keyword>
<organism evidence="3 4">
    <name type="scientific">Coilia grayii</name>
    <name type="common">Gray's grenadier anchovy</name>
    <dbReference type="NCBI Taxonomy" id="363190"/>
    <lineage>
        <taxon>Eukaryota</taxon>
        <taxon>Metazoa</taxon>
        <taxon>Chordata</taxon>
        <taxon>Craniata</taxon>
        <taxon>Vertebrata</taxon>
        <taxon>Euteleostomi</taxon>
        <taxon>Actinopterygii</taxon>
        <taxon>Neopterygii</taxon>
        <taxon>Teleostei</taxon>
        <taxon>Clupei</taxon>
        <taxon>Clupeiformes</taxon>
        <taxon>Clupeoidei</taxon>
        <taxon>Engraulidae</taxon>
        <taxon>Coilinae</taxon>
        <taxon>Coilia</taxon>
    </lineage>
</organism>